<organism evidence="3 4">
    <name type="scientific">Aquamicrobium segne</name>
    <dbReference type="NCBI Taxonomy" id="469547"/>
    <lineage>
        <taxon>Bacteria</taxon>
        <taxon>Pseudomonadati</taxon>
        <taxon>Pseudomonadota</taxon>
        <taxon>Alphaproteobacteria</taxon>
        <taxon>Hyphomicrobiales</taxon>
        <taxon>Phyllobacteriaceae</taxon>
        <taxon>Aquamicrobium</taxon>
    </lineage>
</organism>
<dbReference type="EMBL" id="JBHSLL010000052">
    <property type="protein sequence ID" value="MFC5387096.1"/>
    <property type="molecule type" value="Genomic_DNA"/>
</dbReference>
<reference evidence="4" key="1">
    <citation type="journal article" date="2019" name="Int. J. Syst. Evol. Microbiol.">
        <title>The Global Catalogue of Microorganisms (GCM) 10K type strain sequencing project: providing services to taxonomists for standard genome sequencing and annotation.</title>
        <authorList>
            <consortium name="The Broad Institute Genomics Platform"/>
            <consortium name="The Broad Institute Genome Sequencing Center for Infectious Disease"/>
            <person name="Wu L."/>
            <person name="Ma J."/>
        </authorList>
    </citation>
    <scope>NUCLEOTIDE SEQUENCE [LARGE SCALE GENOMIC DNA]</scope>
    <source>
        <strain evidence="4">CGMCC 4.1415</strain>
    </source>
</reference>
<sequence length="231" mass="26002">MNIRTNFIAPDYGRSFDLWREQCLTPWHDYTHHPFVEGMKDGTLPRAAFLNYLRQDYLFLIHFSRAWALAVVKAGNLAEMQAASATVHALLHFEMALHVEICEGEGITRAELEAAEEAPANMAYTRYVLEAGFSGDFLDLLAALAPCIMGYGEIGARLLQEAGDTPYRNWIETYGGNEFQKLCRDTGALIDRAITDRLGPEPDTRPGWSRLCRHFTNATRLEIGFWGLGQA</sequence>
<evidence type="ECO:0000313" key="3">
    <source>
        <dbReference type="EMBL" id="MFC5387096.1"/>
    </source>
</evidence>
<comment type="caution">
    <text evidence="3">The sequence shown here is derived from an EMBL/GenBank/DDBJ whole genome shotgun (WGS) entry which is preliminary data.</text>
</comment>
<name>A0ABW0GZK4_9HYPH</name>
<evidence type="ECO:0000259" key="2">
    <source>
        <dbReference type="Pfam" id="PF03070"/>
    </source>
</evidence>
<gene>
    <name evidence="3" type="primary">tenA</name>
    <name evidence="3" type="ORF">ACFPLB_14115</name>
</gene>
<comment type="catalytic activity">
    <reaction evidence="1">
        <text>4-amino-5-aminomethyl-2-methylpyrimidine + H2O = 4-amino-5-hydroxymethyl-2-methylpyrimidine + NH4(+)</text>
        <dbReference type="Rhea" id="RHEA:31799"/>
        <dbReference type="ChEBI" id="CHEBI:15377"/>
        <dbReference type="ChEBI" id="CHEBI:16892"/>
        <dbReference type="ChEBI" id="CHEBI:28938"/>
        <dbReference type="ChEBI" id="CHEBI:63416"/>
        <dbReference type="EC" id="3.5.99.2"/>
    </reaction>
</comment>
<comment type="similarity">
    <text evidence="1">Belongs to the TenA family.</text>
</comment>
<dbReference type="CDD" id="cd19367">
    <property type="entry name" value="TenA_C_ScTHI20-like"/>
    <property type="match status" value="1"/>
</dbReference>
<dbReference type="InterPro" id="IPR004305">
    <property type="entry name" value="Thiaminase-2/PQQC"/>
</dbReference>
<comment type="catalytic activity">
    <reaction evidence="1">
        <text>thiamine + H2O = 5-(2-hydroxyethyl)-4-methylthiazole + 4-amino-5-hydroxymethyl-2-methylpyrimidine + H(+)</text>
        <dbReference type="Rhea" id="RHEA:17509"/>
        <dbReference type="ChEBI" id="CHEBI:15377"/>
        <dbReference type="ChEBI" id="CHEBI:15378"/>
        <dbReference type="ChEBI" id="CHEBI:16892"/>
        <dbReference type="ChEBI" id="CHEBI:17957"/>
        <dbReference type="ChEBI" id="CHEBI:18385"/>
        <dbReference type="EC" id="3.5.99.2"/>
    </reaction>
</comment>
<dbReference type="Pfam" id="PF03070">
    <property type="entry name" value="TENA_THI-4"/>
    <property type="match status" value="1"/>
</dbReference>
<dbReference type="Gene3D" id="1.20.910.10">
    <property type="entry name" value="Heme oxygenase-like"/>
    <property type="match status" value="1"/>
</dbReference>
<keyword evidence="1 3" id="KW-0378">Hydrolase</keyword>
<protein>
    <recommendedName>
        <fullName evidence="1">Aminopyrimidine aminohydrolase</fullName>
        <ecNumber evidence="1">3.5.99.2</ecNumber>
    </recommendedName>
</protein>
<dbReference type="EC" id="3.5.99.2" evidence="1"/>
<dbReference type="InterPro" id="IPR050967">
    <property type="entry name" value="Thiamine_Salvage_TenA"/>
</dbReference>
<feature type="domain" description="Thiaminase-2/PQQC" evidence="2">
    <location>
        <begin position="27"/>
        <end position="196"/>
    </location>
</feature>
<evidence type="ECO:0000256" key="1">
    <source>
        <dbReference type="RuleBase" id="RU363093"/>
    </source>
</evidence>
<dbReference type="PANTHER" id="PTHR43198">
    <property type="entry name" value="BIFUNCTIONAL TH2 PROTEIN"/>
    <property type="match status" value="1"/>
</dbReference>
<dbReference type="InterPro" id="IPR016084">
    <property type="entry name" value="Haem_Oase-like_multi-hlx"/>
</dbReference>
<dbReference type="PANTHER" id="PTHR43198:SF2">
    <property type="entry name" value="SI:CH1073-67J19.1-RELATED"/>
    <property type="match status" value="1"/>
</dbReference>
<proteinExistence type="inferred from homology"/>
<dbReference type="NCBIfam" id="TIGR04306">
    <property type="entry name" value="salvage_TenA"/>
    <property type="match status" value="1"/>
</dbReference>
<accession>A0ABW0GZK4</accession>
<dbReference type="GO" id="GO:0050334">
    <property type="term" value="F:thiaminase activity"/>
    <property type="evidence" value="ECO:0007669"/>
    <property type="project" value="UniProtKB-EC"/>
</dbReference>
<comment type="function">
    <text evidence="1">Catalyzes an amino-pyrimidine hydrolysis reaction at the C5' of the pyrimidine moiety of thiamine compounds, a reaction that is part of a thiamine salvage pathway.</text>
</comment>
<dbReference type="RefSeq" id="WP_378230728.1">
    <property type="nucleotide sequence ID" value="NZ_JBHSLL010000052.1"/>
</dbReference>
<comment type="pathway">
    <text evidence="1">Cofactor biosynthesis; thiamine diphosphate biosynthesis.</text>
</comment>
<dbReference type="Proteomes" id="UP001596016">
    <property type="component" value="Unassembled WGS sequence"/>
</dbReference>
<keyword evidence="1" id="KW-0784">Thiamine biosynthesis</keyword>
<dbReference type="SUPFAM" id="SSF48613">
    <property type="entry name" value="Heme oxygenase-like"/>
    <property type="match status" value="1"/>
</dbReference>
<dbReference type="InterPro" id="IPR027574">
    <property type="entry name" value="Thiaminase_II"/>
</dbReference>
<keyword evidence="4" id="KW-1185">Reference proteome</keyword>
<evidence type="ECO:0000313" key="4">
    <source>
        <dbReference type="Proteomes" id="UP001596016"/>
    </source>
</evidence>